<proteinExistence type="predicted"/>
<evidence type="ECO:0000313" key="1">
    <source>
        <dbReference type="EMBL" id="JAD93546.1"/>
    </source>
</evidence>
<organism evidence="1">
    <name type="scientific">Arundo donax</name>
    <name type="common">Giant reed</name>
    <name type="synonym">Donax arundinaceus</name>
    <dbReference type="NCBI Taxonomy" id="35708"/>
    <lineage>
        <taxon>Eukaryota</taxon>
        <taxon>Viridiplantae</taxon>
        <taxon>Streptophyta</taxon>
        <taxon>Embryophyta</taxon>
        <taxon>Tracheophyta</taxon>
        <taxon>Spermatophyta</taxon>
        <taxon>Magnoliopsida</taxon>
        <taxon>Liliopsida</taxon>
        <taxon>Poales</taxon>
        <taxon>Poaceae</taxon>
        <taxon>PACMAD clade</taxon>
        <taxon>Arundinoideae</taxon>
        <taxon>Arundineae</taxon>
        <taxon>Arundo</taxon>
    </lineage>
</organism>
<reference evidence="1" key="2">
    <citation type="journal article" date="2015" name="Data Brief">
        <title>Shoot transcriptome of the giant reed, Arundo donax.</title>
        <authorList>
            <person name="Barrero R.A."/>
            <person name="Guerrero F.D."/>
            <person name="Moolhuijzen P."/>
            <person name="Goolsby J.A."/>
            <person name="Tidwell J."/>
            <person name="Bellgard S.E."/>
            <person name="Bellgard M.I."/>
        </authorList>
    </citation>
    <scope>NUCLEOTIDE SEQUENCE</scope>
    <source>
        <tissue evidence="1">Shoot tissue taken approximately 20 cm above the soil surface</tissue>
    </source>
</reference>
<name>A0A0A9E0J6_ARUDO</name>
<protein>
    <submittedName>
        <fullName evidence="1">Uncharacterized protein</fullName>
    </submittedName>
</protein>
<dbReference type="AlphaFoldDB" id="A0A0A9E0J6"/>
<sequence length="97" mass="11076">MLNGQNRTPADTSRSAPGNALAYIAPAFLRNRLMTSAATTVHMMEADMRKASLCVRAVLEEKSNMKLWLILVLFHMKRLHPYRKTCRLISANMLKTW</sequence>
<dbReference type="EMBL" id="GBRH01204349">
    <property type="protein sequence ID" value="JAD93546.1"/>
    <property type="molecule type" value="Transcribed_RNA"/>
</dbReference>
<reference evidence="1" key="1">
    <citation type="submission" date="2014-09" db="EMBL/GenBank/DDBJ databases">
        <authorList>
            <person name="Magalhaes I.L.F."/>
            <person name="Oliveira U."/>
            <person name="Santos F.R."/>
            <person name="Vidigal T.H.D.A."/>
            <person name="Brescovit A.D."/>
            <person name="Santos A.J."/>
        </authorList>
    </citation>
    <scope>NUCLEOTIDE SEQUENCE</scope>
    <source>
        <tissue evidence="1">Shoot tissue taken approximately 20 cm above the soil surface</tissue>
    </source>
</reference>
<accession>A0A0A9E0J6</accession>